<name>A0A0M2ND17_9FIRM</name>
<dbReference type="EMBL" id="LAYJ01000112">
    <property type="protein sequence ID" value="KKI50424.1"/>
    <property type="molecule type" value="Genomic_DNA"/>
</dbReference>
<protein>
    <submittedName>
        <fullName evidence="3">Aminopeptidase YpdF (MP-, MA-, MS-, AP-, NP-specific)</fullName>
    </submittedName>
</protein>
<dbReference type="Pfam" id="PF01321">
    <property type="entry name" value="Creatinase_N"/>
    <property type="match status" value="1"/>
</dbReference>
<dbReference type="Pfam" id="PF00557">
    <property type="entry name" value="Peptidase_M24"/>
    <property type="match status" value="1"/>
</dbReference>
<dbReference type="InterPro" id="IPR036005">
    <property type="entry name" value="Creatinase/aminopeptidase-like"/>
</dbReference>
<keyword evidence="3" id="KW-0378">Hydrolase</keyword>
<dbReference type="PANTHER" id="PTHR46112:SF2">
    <property type="entry name" value="XAA-PRO AMINOPEPTIDASE P-RELATED"/>
    <property type="match status" value="1"/>
</dbReference>
<feature type="domain" description="Peptidase M24" evidence="1">
    <location>
        <begin position="186"/>
        <end position="393"/>
    </location>
</feature>
<dbReference type="SUPFAM" id="SSF55920">
    <property type="entry name" value="Creatinase/aminopeptidase"/>
    <property type="match status" value="1"/>
</dbReference>
<dbReference type="AlphaFoldDB" id="A0A0M2ND17"/>
<keyword evidence="3" id="KW-0645">Protease</keyword>
<dbReference type="InterPro" id="IPR029149">
    <property type="entry name" value="Creatin/AminoP/Spt16_N"/>
</dbReference>
<comment type="caution">
    <text evidence="3">The sequence shown here is derived from an EMBL/GenBank/DDBJ whole genome shotgun (WGS) entry which is preliminary data.</text>
</comment>
<organism evidence="3 4">
    <name type="scientific">Christensenella hongkongensis</name>
    <dbReference type="NCBI Taxonomy" id="270498"/>
    <lineage>
        <taxon>Bacteria</taxon>
        <taxon>Bacillati</taxon>
        <taxon>Bacillota</taxon>
        <taxon>Clostridia</taxon>
        <taxon>Christensenellales</taxon>
        <taxon>Christensenellaceae</taxon>
        <taxon>Christensenella</taxon>
    </lineage>
</organism>
<dbReference type="InterPro" id="IPR000994">
    <property type="entry name" value="Pept_M24"/>
</dbReference>
<feature type="domain" description="Creatinase N-terminal" evidence="2">
    <location>
        <begin position="38"/>
        <end position="169"/>
    </location>
</feature>
<dbReference type="Gene3D" id="3.90.230.10">
    <property type="entry name" value="Creatinase/methionine aminopeptidase superfamily"/>
    <property type="match status" value="1"/>
</dbReference>
<dbReference type="STRING" id="270498.CHK_2487"/>
<dbReference type="InterPro" id="IPR050659">
    <property type="entry name" value="Peptidase_M24B"/>
</dbReference>
<dbReference type="GO" id="GO:0004177">
    <property type="term" value="F:aminopeptidase activity"/>
    <property type="evidence" value="ECO:0007669"/>
    <property type="project" value="UniProtKB-KW"/>
</dbReference>
<dbReference type="InterPro" id="IPR000587">
    <property type="entry name" value="Creatinase_N"/>
</dbReference>
<dbReference type="Proteomes" id="UP000034076">
    <property type="component" value="Unassembled WGS sequence"/>
</dbReference>
<keyword evidence="3" id="KW-0031">Aminopeptidase</keyword>
<gene>
    <name evidence="3" type="ORF">CHK_2487</name>
</gene>
<proteinExistence type="predicted"/>
<dbReference type="PANTHER" id="PTHR46112">
    <property type="entry name" value="AMINOPEPTIDASE"/>
    <property type="match status" value="1"/>
</dbReference>
<dbReference type="RefSeq" id="WP_046444268.1">
    <property type="nucleotide sequence ID" value="NZ_LAYJ01000112.1"/>
</dbReference>
<accession>A0A0M2ND17</accession>
<reference evidence="3 4" key="1">
    <citation type="submission" date="2015-04" db="EMBL/GenBank/DDBJ databases">
        <title>Draft genome sequence of bacteremic isolate Catabacter hongkongensis type strain HKU16T.</title>
        <authorList>
            <person name="Lau S.K."/>
            <person name="Teng J.L."/>
            <person name="Huang Y."/>
            <person name="Curreem S.O."/>
            <person name="Tsui S.K."/>
            <person name="Woo P.C."/>
        </authorList>
    </citation>
    <scope>NUCLEOTIDE SEQUENCE [LARGE SCALE GENOMIC DNA]</scope>
    <source>
        <strain evidence="3 4">HKU16</strain>
    </source>
</reference>
<evidence type="ECO:0000313" key="4">
    <source>
        <dbReference type="Proteomes" id="UP000034076"/>
    </source>
</evidence>
<evidence type="ECO:0000259" key="1">
    <source>
        <dbReference type="Pfam" id="PF00557"/>
    </source>
</evidence>
<dbReference type="Gene3D" id="3.40.350.10">
    <property type="entry name" value="Creatinase/prolidase N-terminal domain"/>
    <property type="match status" value="1"/>
</dbReference>
<dbReference type="SUPFAM" id="SSF53092">
    <property type="entry name" value="Creatinase/prolidase N-terminal domain"/>
    <property type="match status" value="1"/>
</dbReference>
<evidence type="ECO:0000313" key="3">
    <source>
        <dbReference type="EMBL" id="KKI50424.1"/>
    </source>
</evidence>
<sequence>MIAKKIRDMLPAKFEQLIKESIWDGFGETITGDDYRERVERAKAKTEEDGFDALLVFGDCYRMSNIRWLVDYRTIDGVYPQPEIVFIAPGADPVFFLPDSQIRAAHEESAMKYMGDDIREIRGGLSSFLIDYNKKKPLKKVGLCGYNFCDLEIFNEIKKGIPDAEIVKSKIIEYFKSIKTEKEINTMRRAGRVADIGAQMLYDVLEDGITEKEAQSMVYAAMFASGAHCIAFDIMVQTGENLLSLFKRPTDKQIVRGDLVMMDHGCRINDYCSDSARTIVFGDAPKAKIELLEKLNRVFEAGLNEICAGMTGHEADAVIRAAAQKEGIEKYIVAPSAGRLGPHGTGMDPEEPMPLIGKDSPDVLVDGQTFAYELSVIDENLTGVRTEDPIVVRKDGMETLTNFPRISFKD</sequence>
<keyword evidence="4" id="KW-1185">Reference proteome</keyword>
<evidence type="ECO:0000259" key="2">
    <source>
        <dbReference type="Pfam" id="PF01321"/>
    </source>
</evidence>
<dbReference type="OrthoDB" id="9806388at2"/>